<dbReference type="STRING" id="392015.SAMN05421543_10418"/>
<name>A0A1I7H747_9BACL</name>
<dbReference type="eggNOG" id="COG1349">
    <property type="taxonomic scope" value="Bacteria"/>
</dbReference>
<organism evidence="1 2">
    <name type="scientific">Alicyclobacillus macrosporangiidus</name>
    <dbReference type="NCBI Taxonomy" id="392015"/>
    <lineage>
        <taxon>Bacteria</taxon>
        <taxon>Bacillati</taxon>
        <taxon>Bacillota</taxon>
        <taxon>Bacilli</taxon>
        <taxon>Bacillales</taxon>
        <taxon>Alicyclobacillaceae</taxon>
        <taxon>Alicyclobacillus</taxon>
    </lineage>
</organism>
<protein>
    <recommendedName>
        <fullName evidence="3">Acyl-coenzyme A thioesterase PaaI, contains HGG motif</fullName>
    </recommendedName>
</protein>
<dbReference type="InterPro" id="IPR036388">
    <property type="entry name" value="WH-like_DNA-bd_sf"/>
</dbReference>
<evidence type="ECO:0000313" key="1">
    <source>
        <dbReference type="EMBL" id="SFU56522.1"/>
    </source>
</evidence>
<dbReference type="AlphaFoldDB" id="A0A1I7H747"/>
<dbReference type="Gene3D" id="3.10.129.10">
    <property type="entry name" value="Hotdog Thioesterase"/>
    <property type="match status" value="1"/>
</dbReference>
<dbReference type="SUPFAM" id="SSF54637">
    <property type="entry name" value="Thioesterase/thiol ester dehydrase-isomerase"/>
    <property type="match status" value="1"/>
</dbReference>
<keyword evidence="2" id="KW-1185">Reference proteome</keyword>
<dbReference type="Proteomes" id="UP000183508">
    <property type="component" value="Unassembled WGS sequence"/>
</dbReference>
<dbReference type="CDD" id="cd03440">
    <property type="entry name" value="hot_dog"/>
    <property type="match status" value="1"/>
</dbReference>
<dbReference type="InterPro" id="IPR029069">
    <property type="entry name" value="HotDog_dom_sf"/>
</dbReference>
<sequence>MQKIREDPFVTDEQLAEHFQVSVATIRLDRAALHIPEVRERIRRMASRQLDALRSLERQEVVGDIQELVLGRYATSVFQVSREHVFARTGIMRGHHLFAQVNSLATAVVDADVVVTAKAELRFHRPVRLGEWLHSRVDVVAQRAGLSKCQAVTYAGGDRVLEGVIWTKAVRTGAIAPWDEGVDV</sequence>
<accession>A0A1I7H747</accession>
<proteinExistence type="predicted"/>
<dbReference type="Gene3D" id="1.10.10.10">
    <property type="entry name" value="Winged helix-like DNA-binding domain superfamily/Winged helix DNA-binding domain"/>
    <property type="match status" value="1"/>
</dbReference>
<gene>
    <name evidence="1" type="ORF">SAMN05421543_10418</name>
</gene>
<evidence type="ECO:0008006" key="3">
    <source>
        <dbReference type="Google" id="ProtNLM"/>
    </source>
</evidence>
<dbReference type="NCBIfam" id="NF003359">
    <property type="entry name" value="PRK04424.1"/>
    <property type="match status" value="1"/>
</dbReference>
<dbReference type="EMBL" id="FPBV01000004">
    <property type="protein sequence ID" value="SFU56522.1"/>
    <property type="molecule type" value="Genomic_DNA"/>
</dbReference>
<reference evidence="2" key="1">
    <citation type="submission" date="2016-10" db="EMBL/GenBank/DDBJ databases">
        <authorList>
            <person name="Varghese N."/>
        </authorList>
    </citation>
    <scope>NUCLEOTIDE SEQUENCE [LARGE SCALE GENOMIC DNA]</scope>
    <source>
        <strain evidence="2">DSM 17980</strain>
    </source>
</reference>
<evidence type="ECO:0000313" key="2">
    <source>
        <dbReference type="Proteomes" id="UP000183508"/>
    </source>
</evidence>